<dbReference type="Gene3D" id="3.40.50.2300">
    <property type="match status" value="1"/>
</dbReference>
<dbReference type="EMBL" id="JAPNKE010000002">
    <property type="protein sequence ID" value="MCY1009533.1"/>
    <property type="molecule type" value="Genomic_DNA"/>
</dbReference>
<evidence type="ECO:0000259" key="2">
    <source>
        <dbReference type="PROSITE" id="PS50110"/>
    </source>
</evidence>
<comment type="caution">
    <text evidence="1">Lacks conserved residue(s) required for the propagation of feature annotation.</text>
</comment>
<keyword evidence="4" id="KW-1185">Reference proteome</keyword>
<evidence type="ECO:0000313" key="3">
    <source>
        <dbReference type="EMBL" id="MCY1009533.1"/>
    </source>
</evidence>
<dbReference type="InterPro" id="IPR011006">
    <property type="entry name" value="CheY-like_superfamily"/>
</dbReference>
<organism evidence="3 4">
    <name type="scientific">Nannocystis pusilla</name>
    <dbReference type="NCBI Taxonomy" id="889268"/>
    <lineage>
        <taxon>Bacteria</taxon>
        <taxon>Pseudomonadati</taxon>
        <taxon>Myxococcota</taxon>
        <taxon>Polyangia</taxon>
        <taxon>Nannocystales</taxon>
        <taxon>Nannocystaceae</taxon>
        <taxon>Nannocystis</taxon>
    </lineage>
</organism>
<dbReference type="AlphaFoldDB" id="A0A9X3ESR6"/>
<name>A0A9X3ESR6_9BACT</name>
<reference evidence="3" key="1">
    <citation type="submission" date="2022-11" db="EMBL/GenBank/DDBJ databases">
        <title>Minimal conservation of predation-associated metabolite biosynthetic gene clusters underscores biosynthetic potential of Myxococcota including descriptions for ten novel species: Archangium lansinium sp. nov., Myxococcus landrumus sp. nov., Nannocystis bai.</title>
        <authorList>
            <person name="Ahearne A."/>
            <person name="Stevens C."/>
            <person name="Phillips K."/>
        </authorList>
    </citation>
    <scope>NUCLEOTIDE SEQUENCE</scope>
    <source>
        <strain evidence="3">Na p29</strain>
    </source>
</reference>
<dbReference type="SUPFAM" id="SSF52172">
    <property type="entry name" value="CheY-like"/>
    <property type="match status" value="1"/>
</dbReference>
<dbReference type="Proteomes" id="UP001150924">
    <property type="component" value="Unassembled WGS sequence"/>
</dbReference>
<dbReference type="RefSeq" id="WP_267772198.1">
    <property type="nucleotide sequence ID" value="NZ_JAPNKE010000002.1"/>
</dbReference>
<protein>
    <recommendedName>
        <fullName evidence="2">Response regulatory domain-containing protein</fullName>
    </recommendedName>
</protein>
<sequence length="64" mass="6964">MARRVRARQSSERPPILVALTGYGLEADREATYAAGFDHHLTKPVGLKDLAKVFHAHAHDLGSG</sequence>
<evidence type="ECO:0000313" key="4">
    <source>
        <dbReference type="Proteomes" id="UP001150924"/>
    </source>
</evidence>
<accession>A0A9X3ESR6</accession>
<dbReference type="GO" id="GO:0000160">
    <property type="term" value="P:phosphorelay signal transduction system"/>
    <property type="evidence" value="ECO:0007669"/>
    <property type="project" value="InterPro"/>
</dbReference>
<proteinExistence type="predicted"/>
<comment type="caution">
    <text evidence="3">The sequence shown here is derived from an EMBL/GenBank/DDBJ whole genome shotgun (WGS) entry which is preliminary data.</text>
</comment>
<feature type="domain" description="Response regulatory" evidence="2">
    <location>
        <begin position="1"/>
        <end position="58"/>
    </location>
</feature>
<gene>
    <name evidence="3" type="ORF">OV079_29000</name>
</gene>
<dbReference type="InterPro" id="IPR001789">
    <property type="entry name" value="Sig_transdc_resp-reg_receiver"/>
</dbReference>
<evidence type="ECO:0000256" key="1">
    <source>
        <dbReference type="PROSITE-ProRule" id="PRU00169"/>
    </source>
</evidence>
<dbReference type="PROSITE" id="PS50110">
    <property type="entry name" value="RESPONSE_REGULATORY"/>
    <property type="match status" value="1"/>
</dbReference>